<dbReference type="GO" id="GO:0010041">
    <property type="term" value="P:response to iron(III) ion"/>
    <property type="evidence" value="ECO:0007669"/>
    <property type="project" value="TreeGrafter"/>
</dbReference>
<feature type="transmembrane region" description="Helical" evidence="9">
    <location>
        <begin position="416"/>
        <end position="435"/>
    </location>
</feature>
<dbReference type="GO" id="GO:0016763">
    <property type="term" value="F:pentosyltransferase activity"/>
    <property type="evidence" value="ECO:0007669"/>
    <property type="project" value="TreeGrafter"/>
</dbReference>
<name>Q2JG86_FRACC</name>
<dbReference type="InterPro" id="IPR038731">
    <property type="entry name" value="RgtA/B/C-like"/>
</dbReference>
<dbReference type="Pfam" id="PF13231">
    <property type="entry name" value="PMT_2"/>
    <property type="match status" value="1"/>
</dbReference>
<evidence type="ECO:0000256" key="8">
    <source>
        <dbReference type="SAM" id="MobiDB-lite"/>
    </source>
</evidence>
<keyword evidence="2" id="KW-1003">Cell membrane</keyword>
<evidence type="ECO:0000256" key="4">
    <source>
        <dbReference type="ARBA" id="ARBA00022679"/>
    </source>
</evidence>
<feature type="transmembrane region" description="Helical" evidence="9">
    <location>
        <begin position="268"/>
        <end position="286"/>
    </location>
</feature>
<evidence type="ECO:0000256" key="5">
    <source>
        <dbReference type="ARBA" id="ARBA00022692"/>
    </source>
</evidence>
<dbReference type="KEGG" id="fra:Francci3_0319"/>
<keyword evidence="4 12" id="KW-0808">Transferase</keyword>
<evidence type="ECO:0000256" key="2">
    <source>
        <dbReference type="ARBA" id="ARBA00022475"/>
    </source>
</evidence>
<dbReference type="RefSeq" id="WP_011434784.1">
    <property type="nucleotide sequence ID" value="NC_007777.1"/>
</dbReference>
<keyword evidence="6 9" id="KW-1133">Transmembrane helix</keyword>
<feature type="transmembrane region" description="Helical" evidence="9">
    <location>
        <begin position="223"/>
        <end position="256"/>
    </location>
</feature>
<feature type="region of interest" description="Disordered" evidence="8">
    <location>
        <begin position="595"/>
        <end position="641"/>
    </location>
</feature>
<accession>Q2JG86</accession>
<evidence type="ECO:0000256" key="3">
    <source>
        <dbReference type="ARBA" id="ARBA00022676"/>
    </source>
</evidence>
<feature type="transmembrane region" description="Helical" evidence="9">
    <location>
        <begin position="526"/>
        <end position="547"/>
    </location>
</feature>
<feature type="transmembrane region" description="Helical" evidence="9">
    <location>
        <begin position="441"/>
        <end position="463"/>
    </location>
</feature>
<evidence type="ECO:0000313" key="13">
    <source>
        <dbReference type="Proteomes" id="UP000001937"/>
    </source>
</evidence>
<dbReference type="PhylomeDB" id="Q2JG86"/>
<evidence type="ECO:0000256" key="1">
    <source>
        <dbReference type="ARBA" id="ARBA00004651"/>
    </source>
</evidence>
<gene>
    <name evidence="12" type="ordered locus">Francci3_0319</name>
</gene>
<keyword evidence="5 9" id="KW-0812">Transmembrane</keyword>
<dbReference type="eggNOG" id="COG1807">
    <property type="taxonomic scope" value="Bacteria"/>
</dbReference>
<keyword evidence="7 9" id="KW-0472">Membrane</keyword>
<dbReference type="Proteomes" id="UP000001937">
    <property type="component" value="Chromosome"/>
</dbReference>
<dbReference type="HOGENOM" id="CLU_007261_1_0_11"/>
<keyword evidence="3" id="KW-0328">Glycosyltransferase</keyword>
<evidence type="ECO:0000256" key="9">
    <source>
        <dbReference type="SAM" id="Phobius"/>
    </source>
</evidence>
<proteinExistence type="predicted"/>
<feature type="transmembrane region" description="Helical" evidence="9">
    <location>
        <begin position="470"/>
        <end position="490"/>
    </location>
</feature>
<feature type="compositionally biased region" description="Gly residues" evidence="8">
    <location>
        <begin position="596"/>
        <end position="639"/>
    </location>
</feature>
<feature type="transmembrane region" description="Helical" evidence="9">
    <location>
        <begin position="169"/>
        <end position="192"/>
    </location>
</feature>
<feature type="transmembrane region" description="Helical" evidence="9">
    <location>
        <begin position="139"/>
        <end position="163"/>
    </location>
</feature>
<feature type="domain" description="Putative mannosyltransferase YkcA/B-like C-terminal" evidence="11">
    <location>
        <begin position="673"/>
        <end position="762"/>
    </location>
</feature>
<feature type="transmembrane region" description="Helical" evidence="9">
    <location>
        <begin position="502"/>
        <end position="519"/>
    </location>
</feature>
<feature type="domain" description="Glycosyltransferase RgtA/B/C/D-like" evidence="10">
    <location>
        <begin position="124"/>
        <end position="275"/>
    </location>
</feature>
<dbReference type="OrthoDB" id="5241882at2"/>
<dbReference type="InterPro" id="IPR050297">
    <property type="entry name" value="LipidA_mod_glycosyltrf_83"/>
</dbReference>
<evidence type="ECO:0000256" key="7">
    <source>
        <dbReference type="ARBA" id="ARBA00023136"/>
    </source>
</evidence>
<dbReference type="PANTHER" id="PTHR33908">
    <property type="entry name" value="MANNOSYLTRANSFERASE YKCB-RELATED"/>
    <property type="match status" value="1"/>
</dbReference>
<comment type="subcellular location">
    <subcellularLocation>
        <location evidence="1">Cell membrane</location>
        <topology evidence="1">Multi-pass membrane protein</topology>
    </subcellularLocation>
</comment>
<evidence type="ECO:0000313" key="12">
    <source>
        <dbReference type="EMBL" id="ABD09706.1"/>
    </source>
</evidence>
<reference evidence="12 13" key="1">
    <citation type="journal article" date="2007" name="Genome Res.">
        <title>Genome characteristics of facultatively symbiotic Frankia sp. strains reflect host range and host plant biogeography.</title>
        <authorList>
            <person name="Normand P."/>
            <person name="Lapierre P."/>
            <person name="Tisa L.S."/>
            <person name="Gogarten J.P."/>
            <person name="Alloisio N."/>
            <person name="Bagnarol E."/>
            <person name="Bassi C.A."/>
            <person name="Berry A.M."/>
            <person name="Bickhart D.M."/>
            <person name="Choisne N."/>
            <person name="Couloux A."/>
            <person name="Cournoyer B."/>
            <person name="Cruveiller S."/>
            <person name="Daubin V."/>
            <person name="Demange N."/>
            <person name="Francino M.P."/>
            <person name="Goltsman E."/>
            <person name="Huang Y."/>
            <person name="Kopp O.R."/>
            <person name="Labarre L."/>
            <person name="Lapidus A."/>
            <person name="Lavire C."/>
            <person name="Marechal J."/>
            <person name="Martinez M."/>
            <person name="Mastronunzio J.E."/>
            <person name="Mullin B.C."/>
            <person name="Niemann J."/>
            <person name="Pujic P."/>
            <person name="Rawnsley T."/>
            <person name="Rouy Z."/>
            <person name="Schenowitz C."/>
            <person name="Sellstedt A."/>
            <person name="Tavares F."/>
            <person name="Tomkins J.P."/>
            <person name="Vallenet D."/>
            <person name="Valverde C."/>
            <person name="Wall L.G."/>
            <person name="Wang Y."/>
            <person name="Medigue C."/>
            <person name="Benson D.R."/>
        </authorList>
    </citation>
    <scope>NUCLEOTIDE SEQUENCE [LARGE SCALE GENOMIC DNA]</scope>
    <source>
        <strain evidence="13">DSM 45818 / CECT 9043 / CcI3</strain>
    </source>
</reference>
<organism evidence="12 13">
    <name type="scientific">Frankia casuarinae (strain DSM 45818 / CECT 9043 / HFP020203 / CcI3)</name>
    <dbReference type="NCBI Taxonomy" id="106370"/>
    <lineage>
        <taxon>Bacteria</taxon>
        <taxon>Bacillati</taxon>
        <taxon>Actinomycetota</taxon>
        <taxon>Actinomycetes</taxon>
        <taxon>Frankiales</taxon>
        <taxon>Frankiaceae</taxon>
        <taxon>Frankia</taxon>
    </lineage>
</organism>
<dbReference type="AlphaFoldDB" id="Q2JG86"/>
<feature type="region of interest" description="Disordered" evidence="8">
    <location>
        <begin position="1"/>
        <end position="50"/>
    </location>
</feature>
<feature type="transmembrane region" description="Helical" evidence="9">
    <location>
        <begin position="387"/>
        <end position="404"/>
    </location>
</feature>
<dbReference type="InterPro" id="IPR056785">
    <property type="entry name" value="YkcA/B-like_C"/>
</dbReference>
<dbReference type="PANTHER" id="PTHR33908:SF3">
    <property type="entry name" value="UNDECAPRENYL PHOSPHATE-ALPHA-4-AMINO-4-DEOXY-L-ARABINOSE ARABINOSYL TRANSFERASE"/>
    <property type="match status" value="1"/>
</dbReference>
<dbReference type="STRING" id="106370.Francci3_0319"/>
<evidence type="ECO:0000256" key="6">
    <source>
        <dbReference type="ARBA" id="ARBA00022989"/>
    </source>
</evidence>
<dbReference type="Pfam" id="PF24878">
    <property type="entry name" value="YkcB_C"/>
    <property type="match status" value="1"/>
</dbReference>
<evidence type="ECO:0000259" key="11">
    <source>
        <dbReference type="Pfam" id="PF24878"/>
    </source>
</evidence>
<evidence type="ECO:0000259" key="10">
    <source>
        <dbReference type="Pfam" id="PF13231"/>
    </source>
</evidence>
<protein>
    <submittedName>
        <fullName evidence="12">Glycosyl transferase, family 39</fullName>
    </submittedName>
</protein>
<dbReference type="GO" id="GO:0009103">
    <property type="term" value="P:lipopolysaccharide biosynthetic process"/>
    <property type="evidence" value="ECO:0007669"/>
    <property type="project" value="UniProtKB-ARBA"/>
</dbReference>
<keyword evidence="13" id="KW-1185">Reference proteome</keyword>
<dbReference type="EMBL" id="CP000249">
    <property type="protein sequence ID" value="ABD09706.1"/>
    <property type="molecule type" value="Genomic_DNA"/>
</dbReference>
<sequence length="795" mass="80889">MSPILTDPVPLSGGGRAPGHRRRMPWTRDQPHHVPSPDAPTETGLPVGGSGGLVSAEDVSAEDARWVRPALVTLLVGTGVLYLWGLGASGWANAFYSAAVQAGSVSWKAFFYGSSDAANSITVDKPPASLWVMALSVRIFGLSAWSILVPQALMGVATVGLLYQTVRRQFSAGAGLLAGAVLALTPVAALMFRFNNPDALLVLLLVAAAYATLRAIEQASTRWLVFAGVLVSFAFLTKLLQALLVVPVFALVYLVTAPTSFWRRVRQTLAAGLGLLIPAGLFIAIVELVPASSRPYIGGSQHNSLLELTLGYNGLGRLTGNETGSVGGGRGGRMGGLPESIGNGAAGAAPGGGTVIFGPGGPGGHGGGMWGQAGWTRMFGSEVGGQISWLLPTALILLVAGLWITRRAPRTNRARAAFLLWGGWLLVTGIVFSQMKGIFHAYYTVALAPAVGALVGMGCALLWRHRRHPAAAVVSAATMAATAAWCYTLLNRTPQWHPWIRYAVLVAGIIAALGFLAAIRLPRRAALGVATVALVAGLLGPGSYAIATAATPHTGSIPAAGPAGAGFGGPGGGRFFRMGQGGLQAGRQRGFPPRGMGRGAQGGPQGGGIFPGGAFPGDGQQMPGGQGGMPGQAGGGAGTGTTTLGNGILGGRESRGGGPGGLLSAVTPSNTIVKLLRQNADSYTWVAAAVGSNSAAGYQLATQDPVMPVGGFNGSDPSPTLAQFKQYVAEGKIHYFIGGGGFGQANGGSSSSREISSWVTENFTSKTVDGVTLYDLTAPKTGATTGSTTGTGVTA</sequence>
<dbReference type="GO" id="GO:0005886">
    <property type="term" value="C:plasma membrane"/>
    <property type="evidence" value="ECO:0007669"/>
    <property type="project" value="UniProtKB-SubCell"/>
</dbReference>